<evidence type="ECO:0000256" key="2">
    <source>
        <dbReference type="ARBA" id="ARBA00023015"/>
    </source>
</evidence>
<protein>
    <submittedName>
        <fullName evidence="6">LysR family transcriptional regulator</fullName>
    </submittedName>
</protein>
<dbReference type="SUPFAM" id="SSF46785">
    <property type="entry name" value="Winged helix' DNA-binding domain"/>
    <property type="match status" value="1"/>
</dbReference>
<keyword evidence="4" id="KW-0804">Transcription</keyword>
<sequence>MKKAGEFNWNDLKYLLLVNQHGTLAKAADVLGVNHSTVFRRIKTLEDNFGVKLFKRLPDGYTLSNVGLDIVRYVGDIEDKISDIHRLLDITNDTMAGSINVTLPHNFGYRFLPPYIAEFQKLYPEVQINLLVTNSDSNLSKGEADLAIRACSSPPEHLVGQCLFSLPWKAFCSKEYLKTHDTPKDQTELNNHKIIATHNDLTYLSAFQWIEKNIPRANIVARSNDLVSMSALAEAGVGIALLPYDQNKNSLVALFTIDFAEPSDIWILSHPDMRSCKRLKVFKDFIIDKFKNDDIFREKFR</sequence>
<evidence type="ECO:0000256" key="4">
    <source>
        <dbReference type="ARBA" id="ARBA00023163"/>
    </source>
</evidence>
<dbReference type="Gene3D" id="3.40.190.290">
    <property type="match status" value="1"/>
</dbReference>
<dbReference type="InterPro" id="IPR058163">
    <property type="entry name" value="LysR-type_TF_proteobact-type"/>
</dbReference>
<organism evidence="6 7">
    <name type="scientific">Sessilibacter corallicola</name>
    <dbReference type="NCBI Taxonomy" id="2904075"/>
    <lineage>
        <taxon>Bacteria</taxon>
        <taxon>Pseudomonadati</taxon>
        <taxon>Pseudomonadota</taxon>
        <taxon>Gammaproteobacteria</taxon>
        <taxon>Cellvibrionales</taxon>
        <taxon>Cellvibrionaceae</taxon>
        <taxon>Sessilibacter</taxon>
    </lineage>
</organism>
<name>A0ABQ0A9R8_9GAMM</name>
<dbReference type="RefSeq" id="WP_353303039.1">
    <property type="nucleotide sequence ID" value="NZ_BAABWN010000006.1"/>
</dbReference>
<feature type="domain" description="HTH lysR-type" evidence="5">
    <location>
        <begin position="7"/>
        <end position="64"/>
    </location>
</feature>
<dbReference type="Pfam" id="PF00126">
    <property type="entry name" value="HTH_1"/>
    <property type="match status" value="1"/>
</dbReference>
<dbReference type="InterPro" id="IPR036390">
    <property type="entry name" value="WH_DNA-bd_sf"/>
</dbReference>
<dbReference type="Proteomes" id="UP001465153">
    <property type="component" value="Unassembled WGS sequence"/>
</dbReference>
<dbReference type="InterPro" id="IPR036388">
    <property type="entry name" value="WH-like_DNA-bd_sf"/>
</dbReference>
<evidence type="ECO:0000313" key="6">
    <source>
        <dbReference type="EMBL" id="GAA6168360.1"/>
    </source>
</evidence>
<evidence type="ECO:0000256" key="1">
    <source>
        <dbReference type="ARBA" id="ARBA00009437"/>
    </source>
</evidence>
<comment type="caution">
    <text evidence="6">The sequence shown here is derived from an EMBL/GenBank/DDBJ whole genome shotgun (WGS) entry which is preliminary data.</text>
</comment>
<proteinExistence type="inferred from homology"/>
<keyword evidence="3" id="KW-0238">DNA-binding</keyword>
<dbReference type="PANTHER" id="PTHR30537">
    <property type="entry name" value="HTH-TYPE TRANSCRIPTIONAL REGULATOR"/>
    <property type="match status" value="1"/>
</dbReference>
<accession>A0ABQ0A9R8</accession>
<dbReference type="Pfam" id="PF03466">
    <property type="entry name" value="LysR_substrate"/>
    <property type="match status" value="1"/>
</dbReference>
<dbReference type="PANTHER" id="PTHR30537:SF3">
    <property type="entry name" value="TRANSCRIPTIONAL REGULATORY PROTEIN"/>
    <property type="match status" value="1"/>
</dbReference>
<evidence type="ECO:0000259" key="5">
    <source>
        <dbReference type="PROSITE" id="PS50931"/>
    </source>
</evidence>
<dbReference type="PROSITE" id="PS50931">
    <property type="entry name" value="HTH_LYSR"/>
    <property type="match status" value="1"/>
</dbReference>
<evidence type="ECO:0000313" key="7">
    <source>
        <dbReference type="Proteomes" id="UP001465153"/>
    </source>
</evidence>
<keyword evidence="7" id="KW-1185">Reference proteome</keyword>
<gene>
    <name evidence="6" type="ORF">NBRC116591_21710</name>
</gene>
<reference evidence="6 7" key="1">
    <citation type="submission" date="2024-04" db="EMBL/GenBank/DDBJ databases">
        <title>Draft genome sequence of Sessilibacter corallicola NBRC 116591.</title>
        <authorList>
            <person name="Miyakawa T."/>
            <person name="Kusuya Y."/>
            <person name="Miura T."/>
        </authorList>
    </citation>
    <scope>NUCLEOTIDE SEQUENCE [LARGE SCALE GENOMIC DNA]</scope>
    <source>
        <strain evidence="6 7">KU-00831-HH</strain>
    </source>
</reference>
<dbReference type="InterPro" id="IPR000847">
    <property type="entry name" value="LysR_HTH_N"/>
</dbReference>
<dbReference type="EMBL" id="BAABWN010000006">
    <property type="protein sequence ID" value="GAA6168360.1"/>
    <property type="molecule type" value="Genomic_DNA"/>
</dbReference>
<dbReference type="Gene3D" id="1.10.10.10">
    <property type="entry name" value="Winged helix-like DNA-binding domain superfamily/Winged helix DNA-binding domain"/>
    <property type="match status" value="1"/>
</dbReference>
<dbReference type="InterPro" id="IPR005119">
    <property type="entry name" value="LysR_subst-bd"/>
</dbReference>
<comment type="similarity">
    <text evidence="1">Belongs to the LysR transcriptional regulatory family.</text>
</comment>
<evidence type="ECO:0000256" key="3">
    <source>
        <dbReference type="ARBA" id="ARBA00023125"/>
    </source>
</evidence>
<dbReference type="SUPFAM" id="SSF53850">
    <property type="entry name" value="Periplasmic binding protein-like II"/>
    <property type="match status" value="1"/>
</dbReference>
<keyword evidence="2" id="KW-0805">Transcription regulation</keyword>